<name>A0ABV0NJ69_9TELE</name>
<reference evidence="2 3" key="1">
    <citation type="submission" date="2021-06" db="EMBL/GenBank/DDBJ databases">
        <authorList>
            <person name="Palmer J.M."/>
        </authorList>
    </citation>
    <scope>NUCLEOTIDE SEQUENCE [LARGE SCALE GENOMIC DNA]</scope>
    <source>
        <strain evidence="2 3">GA_2019</strain>
        <tissue evidence="2">Muscle</tissue>
    </source>
</reference>
<sequence length="100" mass="11353">MYYLFWELSKCWGRCTFASGVGWLRFGFQFLVLVPDYSQFWIRLEEGLEGLHGFGRRADRSCFRGVVVSPSWGHFGSVGCLPFVGFCVGFLAGRVVVLLD</sequence>
<evidence type="ECO:0000313" key="2">
    <source>
        <dbReference type="EMBL" id="MEQ2171458.1"/>
    </source>
</evidence>
<dbReference type="Proteomes" id="UP001476798">
    <property type="component" value="Unassembled WGS sequence"/>
</dbReference>
<keyword evidence="3" id="KW-1185">Reference proteome</keyword>
<comment type="caution">
    <text evidence="2">The sequence shown here is derived from an EMBL/GenBank/DDBJ whole genome shotgun (WGS) entry which is preliminary data.</text>
</comment>
<dbReference type="EMBL" id="JAHRIO010040635">
    <property type="protein sequence ID" value="MEQ2171458.1"/>
    <property type="molecule type" value="Genomic_DNA"/>
</dbReference>
<protein>
    <submittedName>
        <fullName evidence="2">Uncharacterized protein</fullName>
    </submittedName>
</protein>
<feature type="transmembrane region" description="Helical" evidence="1">
    <location>
        <begin position="75"/>
        <end position="99"/>
    </location>
</feature>
<keyword evidence="1" id="KW-1133">Transmembrane helix</keyword>
<evidence type="ECO:0000313" key="3">
    <source>
        <dbReference type="Proteomes" id="UP001476798"/>
    </source>
</evidence>
<gene>
    <name evidence="2" type="ORF">GOODEAATRI_010917</name>
</gene>
<keyword evidence="1" id="KW-0472">Membrane</keyword>
<proteinExistence type="predicted"/>
<evidence type="ECO:0000256" key="1">
    <source>
        <dbReference type="SAM" id="Phobius"/>
    </source>
</evidence>
<keyword evidence="1" id="KW-0812">Transmembrane</keyword>
<organism evidence="2 3">
    <name type="scientific">Goodea atripinnis</name>
    <dbReference type="NCBI Taxonomy" id="208336"/>
    <lineage>
        <taxon>Eukaryota</taxon>
        <taxon>Metazoa</taxon>
        <taxon>Chordata</taxon>
        <taxon>Craniata</taxon>
        <taxon>Vertebrata</taxon>
        <taxon>Euteleostomi</taxon>
        <taxon>Actinopterygii</taxon>
        <taxon>Neopterygii</taxon>
        <taxon>Teleostei</taxon>
        <taxon>Neoteleostei</taxon>
        <taxon>Acanthomorphata</taxon>
        <taxon>Ovalentaria</taxon>
        <taxon>Atherinomorphae</taxon>
        <taxon>Cyprinodontiformes</taxon>
        <taxon>Goodeidae</taxon>
        <taxon>Goodea</taxon>
    </lineage>
</organism>
<accession>A0ABV0NJ69</accession>